<dbReference type="Pfam" id="PF12937">
    <property type="entry name" value="F-box-like"/>
    <property type="match status" value="1"/>
</dbReference>
<comment type="caution">
    <text evidence="3">The sequence shown here is derived from an EMBL/GenBank/DDBJ whole genome shotgun (WGS) entry which is preliminary data.</text>
</comment>
<gene>
    <name evidence="3" type="ORF">scyTo_0023020</name>
</gene>
<dbReference type="OMA" id="CEDEMDE"/>
<feature type="region of interest" description="Disordered" evidence="1">
    <location>
        <begin position="1"/>
        <end position="223"/>
    </location>
</feature>
<feature type="compositionally biased region" description="Acidic residues" evidence="1">
    <location>
        <begin position="51"/>
        <end position="71"/>
    </location>
</feature>
<dbReference type="STRING" id="75743.A0A401Q8J3"/>
<feature type="non-terminal residue" evidence="3">
    <location>
        <position position="272"/>
    </location>
</feature>
<sequence length="272" mass="29785">KLKNVRGQEDTAPSNEKTHQREKLERFKRMCQMLERVNQAESSSSSSSSDSDSDSQGSEDEEEEQEEEESSDGGGGGGGGISGASSNGGVRRPRDRRAVAAALGFSESEEEEEDDDDEEETGAVAVACEDEMDECQRAATTPRNSKAKGGREPSQGKENQHSARHDRARAQAGRKLPRPAGQLGLRTMARTQFLNRPPVSSPPKPLQMERHVVKPPPDSPEPDSLPLETGADHIMQRDAWLAVFQYLSHRDLCVCMRVCRTLNRCGQHTACG</sequence>
<reference evidence="3 4" key="1">
    <citation type="journal article" date="2018" name="Nat. Ecol. Evol.">
        <title>Shark genomes provide insights into elasmobranch evolution and the origin of vertebrates.</title>
        <authorList>
            <person name="Hara Y"/>
            <person name="Yamaguchi K"/>
            <person name="Onimaru K"/>
            <person name="Kadota M"/>
            <person name="Koyanagi M"/>
            <person name="Keeley SD"/>
            <person name="Tatsumi K"/>
            <person name="Tanaka K"/>
            <person name="Motone F"/>
            <person name="Kageyama Y"/>
            <person name="Nozu R"/>
            <person name="Adachi N"/>
            <person name="Nishimura O"/>
            <person name="Nakagawa R"/>
            <person name="Tanegashima C"/>
            <person name="Kiyatake I"/>
            <person name="Matsumoto R"/>
            <person name="Murakumo K"/>
            <person name="Nishida K"/>
            <person name="Terakita A"/>
            <person name="Kuratani S"/>
            <person name="Sato K"/>
            <person name="Hyodo S Kuraku.S."/>
        </authorList>
    </citation>
    <scope>NUCLEOTIDE SEQUENCE [LARGE SCALE GENOMIC DNA]</scope>
</reference>
<feature type="non-terminal residue" evidence="3">
    <location>
        <position position="1"/>
    </location>
</feature>
<evidence type="ECO:0000313" key="3">
    <source>
        <dbReference type="EMBL" id="GCB81690.1"/>
    </source>
</evidence>
<proteinExistence type="predicted"/>
<protein>
    <recommendedName>
        <fullName evidence="2">F-box domain-containing protein</fullName>
    </recommendedName>
</protein>
<dbReference type="InterPro" id="IPR001810">
    <property type="entry name" value="F-box_dom"/>
</dbReference>
<accession>A0A401Q8J3</accession>
<dbReference type="EMBL" id="BFAA01025575">
    <property type="protein sequence ID" value="GCB81690.1"/>
    <property type="molecule type" value="Genomic_DNA"/>
</dbReference>
<dbReference type="Gene3D" id="1.20.1280.50">
    <property type="match status" value="1"/>
</dbReference>
<dbReference type="InterPro" id="IPR036047">
    <property type="entry name" value="F-box-like_dom_sf"/>
</dbReference>
<feature type="compositionally biased region" description="Basic and acidic residues" evidence="1">
    <location>
        <begin position="16"/>
        <end position="28"/>
    </location>
</feature>
<dbReference type="AlphaFoldDB" id="A0A401Q8J3"/>
<evidence type="ECO:0000256" key="1">
    <source>
        <dbReference type="SAM" id="MobiDB-lite"/>
    </source>
</evidence>
<keyword evidence="4" id="KW-1185">Reference proteome</keyword>
<feature type="compositionally biased region" description="Gly residues" evidence="1">
    <location>
        <begin position="72"/>
        <end position="82"/>
    </location>
</feature>
<feature type="compositionally biased region" description="Acidic residues" evidence="1">
    <location>
        <begin position="107"/>
        <end position="121"/>
    </location>
</feature>
<feature type="compositionally biased region" description="Basic and acidic residues" evidence="1">
    <location>
        <begin position="149"/>
        <end position="169"/>
    </location>
</feature>
<organism evidence="3 4">
    <name type="scientific">Scyliorhinus torazame</name>
    <name type="common">Cloudy catshark</name>
    <name type="synonym">Catulus torazame</name>
    <dbReference type="NCBI Taxonomy" id="75743"/>
    <lineage>
        <taxon>Eukaryota</taxon>
        <taxon>Metazoa</taxon>
        <taxon>Chordata</taxon>
        <taxon>Craniata</taxon>
        <taxon>Vertebrata</taxon>
        <taxon>Chondrichthyes</taxon>
        <taxon>Elasmobranchii</taxon>
        <taxon>Galeomorphii</taxon>
        <taxon>Galeoidea</taxon>
        <taxon>Carcharhiniformes</taxon>
        <taxon>Scyliorhinidae</taxon>
        <taxon>Scyliorhinus</taxon>
    </lineage>
</organism>
<evidence type="ECO:0000313" key="4">
    <source>
        <dbReference type="Proteomes" id="UP000288216"/>
    </source>
</evidence>
<evidence type="ECO:0000259" key="2">
    <source>
        <dbReference type="Pfam" id="PF12937"/>
    </source>
</evidence>
<name>A0A401Q8J3_SCYTO</name>
<feature type="compositionally biased region" description="Low complexity" evidence="1">
    <location>
        <begin position="41"/>
        <end position="50"/>
    </location>
</feature>
<dbReference type="SUPFAM" id="SSF81383">
    <property type="entry name" value="F-box domain"/>
    <property type="match status" value="1"/>
</dbReference>
<dbReference type="Proteomes" id="UP000288216">
    <property type="component" value="Unassembled WGS sequence"/>
</dbReference>
<feature type="domain" description="F-box" evidence="2">
    <location>
        <begin position="240"/>
        <end position="265"/>
    </location>
</feature>
<dbReference type="OrthoDB" id="5876800at2759"/>